<evidence type="ECO:0000313" key="1">
    <source>
        <dbReference type="EMBL" id="KAK2188916.1"/>
    </source>
</evidence>
<protein>
    <recommendedName>
        <fullName evidence="3">Alpha-1,4-N-acetylglucosaminyltransferase</fullName>
    </recommendedName>
</protein>
<dbReference type="SUPFAM" id="SSF53448">
    <property type="entry name" value="Nucleotide-diphospho-sugar transferases"/>
    <property type="match status" value="1"/>
</dbReference>
<gene>
    <name evidence="1" type="ORF">NP493_119g01005</name>
</gene>
<comment type="caution">
    <text evidence="1">The sequence shown here is derived from an EMBL/GenBank/DDBJ whole genome shotgun (WGS) entry which is preliminary data.</text>
</comment>
<evidence type="ECO:0000313" key="2">
    <source>
        <dbReference type="Proteomes" id="UP001209878"/>
    </source>
</evidence>
<dbReference type="InterPro" id="IPR029044">
    <property type="entry name" value="Nucleotide-diphossugar_trans"/>
</dbReference>
<dbReference type="InterPro" id="IPR007577">
    <property type="entry name" value="GlycoTrfase_DXD_sugar-bd_CS"/>
</dbReference>
<dbReference type="PANTHER" id="PTHR46830:SF1">
    <property type="entry name" value="ALPHA-1,4-N-ACETYLGLUCOSAMINYLTRANSFERASE"/>
    <property type="match status" value="1"/>
</dbReference>
<accession>A0AAD9UH30</accession>
<dbReference type="Proteomes" id="UP001209878">
    <property type="component" value="Unassembled WGS sequence"/>
</dbReference>
<evidence type="ECO:0008006" key="3">
    <source>
        <dbReference type="Google" id="ProtNLM"/>
    </source>
</evidence>
<dbReference type="Pfam" id="PF04488">
    <property type="entry name" value="Gly_transf_sug"/>
    <property type="match status" value="1"/>
</dbReference>
<organism evidence="1 2">
    <name type="scientific">Ridgeia piscesae</name>
    <name type="common">Tubeworm</name>
    <dbReference type="NCBI Taxonomy" id="27915"/>
    <lineage>
        <taxon>Eukaryota</taxon>
        <taxon>Metazoa</taxon>
        <taxon>Spiralia</taxon>
        <taxon>Lophotrochozoa</taxon>
        <taxon>Annelida</taxon>
        <taxon>Polychaeta</taxon>
        <taxon>Sedentaria</taxon>
        <taxon>Canalipalpata</taxon>
        <taxon>Sabellida</taxon>
        <taxon>Siboglinidae</taxon>
        <taxon>Ridgeia</taxon>
    </lineage>
</organism>
<proteinExistence type="predicted"/>
<keyword evidence="2" id="KW-1185">Reference proteome</keyword>
<dbReference type="AlphaFoldDB" id="A0AAD9UH30"/>
<name>A0AAD9UH30_RIDPI</name>
<sequence>MLQEMRECGVEPRLLTRAVPRPQNTSYVVPNVIHYIRYTNNVTFEFQHYLSYRSVQLFIRPRYIFLHGDSIPDGEWWQKTLAEVDNLYHVYRKQPKDVHGTPIQFIQHSADITRLVVLIDYGGIYIDDDVLIIRSFDPLRNYDLTLGRPVKIALSNGIIIARKGALFLRIWLENYRNYNPKSWGGNSVAKGSTLGKLFPHLVHVEEQSLLHPSWQESPLMFSHRRHYNWTENYCIHIYFENHHKIPKIPEQLKSYDNTLGQVMRHIYYGNSSLIPVPGPPFRP</sequence>
<dbReference type="PANTHER" id="PTHR46830">
    <property type="entry name" value="TRANSFERASE, PUTATIVE-RELATED"/>
    <property type="match status" value="1"/>
</dbReference>
<dbReference type="Gene3D" id="3.90.550.20">
    <property type="match status" value="1"/>
</dbReference>
<dbReference type="EMBL" id="JAODUO010000118">
    <property type="protein sequence ID" value="KAK2188916.1"/>
    <property type="molecule type" value="Genomic_DNA"/>
</dbReference>
<reference evidence="1" key="1">
    <citation type="journal article" date="2023" name="Mol. Biol. Evol.">
        <title>Third-Generation Sequencing Reveals the Adaptive Role of the Epigenome in Three Deep-Sea Polychaetes.</title>
        <authorList>
            <person name="Perez M."/>
            <person name="Aroh O."/>
            <person name="Sun Y."/>
            <person name="Lan Y."/>
            <person name="Juniper S.K."/>
            <person name="Young C.R."/>
            <person name="Angers B."/>
            <person name="Qian P.Y."/>
        </authorList>
    </citation>
    <scope>NUCLEOTIDE SEQUENCE</scope>
    <source>
        <strain evidence="1">R07B-5</strain>
    </source>
</reference>